<organism evidence="2 3">
    <name type="scientific">Cryomyces minteri</name>
    <dbReference type="NCBI Taxonomy" id="331657"/>
    <lineage>
        <taxon>Eukaryota</taxon>
        <taxon>Fungi</taxon>
        <taxon>Dikarya</taxon>
        <taxon>Ascomycota</taxon>
        <taxon>Pezizomycotina</taxon>
        <taxon>Dothideomycetes</taxon>
        <taxon>Dothideomycetes incertae sedis</taxon>
        <taxon>Cryomyces</taxon>
    </lineage>
</organism>
<evidence type="ECO:0000256" key="1">
    <source>
        <dbReference type="SAM" id="MobiDB-lite"/>
    </source>
</evidence>
<proteinExistence type="predicted"/>
<feature type="non-terminal residue" evidence="2">
    <location>
        <position position="1"/>
    </location>
</feature>
<feature type="compositionally biased region" description="Basic and acidic residues" evidence="1">
    <location>
        <begin position="62"/>
        <end position="83"/>
    </location>
</feature>
<sequence>KRKRKRPSRRTTQHDLETWAKDSGMGTGARADALGDADADADADAEGAEDGEDSDADSEVYEDVHAGDGKKEHSRDRKIGNKL</sequence>
<keyword evidence="3" id="KW-1185">Reference proteome</keyword>
<accession>A0A4U0UTB5</accession>
<dbReference type="EMBL" id="NAJN01003534">
    <property type="protein sequence ID" value="TKA38336.1"/>
    <property type="molecule type" value="Genomic_DNA"/>
</dbReference>
<reference evidence="2 3" key="1">
    <citation type="submission" date="2017-03" db="EMBL/GenBank/DDBJ databases">
        <title>Genomes of endolithic fungi from Antarctica.</title>
        <authorList>
            <person name="Coleine C."/>
            <person name="Masonjones S."/>
            <person name="Stajich J.E."/>
        </authorList>
    </citation>
    <scope>NUCLEOTIDE SEQUENCE [LARGE SCALE GENOMIC DNA]</scope>
    <source>
        <strain evidence="2 3">CCFEE 5187</strain>
    </source>
</reference>
<protein>
    <submittedName>
        <fullName evidence="2">Uncharacterized protein</fullName>
    </submittedName>
</protein>
<feature type="region of interest" description="Disordered" evidence="1">
    <location>
        <begin position="1"/>
        <end position="83"/>
    </location>
</feature>
<dbReference type="Proteomes" id="UP000308768">
    <property type="component" value="Unassembled WGS sequence"/>
</dbReference>
<feature type="compositionally biased region" description="Basic residues" evidence="1">
    <location>
        <begin position="1"/>
        <end position="11"/>
    </location>
</feature>
<name>A0A4U0UTB5_9PEZI</name>
<evidence type="ECO:0000313" key="3">
    <source>
        <dbReference type="Proteomes" id="UP000308768"/>
    </source>
</evidence>
<dbReference type="AlphaFoldDB" id="A0A4U0UTB5"/>
<comment type="caution">
    <text evidence="2">The sequence shown here is derived from an EMBL/GenBank/DDBJ whole genome shotgun (WGS) entry which is preliminary data.</text>
</comment>
<dbReference type="OrthoDB" id="10261749at2759"/>
<feature type="compositionally biased region" description="Acidic residues" evidence="1">
    <location>
        <begin position="35"/>
        <end position="61"/>
    </location>
</feature>
<gene>
    <name evidence="2" type="ORF">B0A49_13887</name>
</gene>
<evidence type="ECO:0000313" key="2">
    <source>
        <dbReference type="EMBL" id="TKA38336.1"/>
    </source>
</evidence>